<comment type="caution">
    <text evidence="10">The sequence shown here is derived from an EMBL/GenBank/DDBJ whole genome shotgun (WGS) entry which is preliminary data.</text>
</comment>
<evidence type="ECO:0000256" key="2">
    <source>
        <dbReference type="ARBA" id="ARBA00022559"/>
    </source>
</evidence>
<evidence type="ECO:0000313" key="11">
    <source>
        <dbReference type="Proteomes" id="UP000193642"/>
    </source>
</evidence>
<sequence>MTSLFNRKATAEGEYQKPGPSDLRGPCPAINVLANHGYLPRDGKNITKDILMSALKERYHLSERIASFLDPDNPLGVRPKGQEKNGEAYINLDQLSIHNKMEHDVSLFHLDTFEGDHTKPQKQMVEALVKESKDGVWVTWMDIARYKAKRYAEVKKKNPQNMLYTVRQMFTSWAEAAVLTLVLGGSVEYPRIPVRI</sequence>
<dbReference type="GO" id="GO:0046872">
    <property type="term" value="F:metal ion binding"/>
    <property type="evidence" value="ECO:0007669"/>
    <property type="project" value="UniProtKB-KW"/>
</dbReference>
<dbReference type="PROSITE" id="PS51405">
    <property type="entry name" value="HEME_HALOPEROXIDASE"/>
    <property type="match status" value="1"/>
</dbReference>
<keyword evidence="6" id="KW-0408">Iron</keyword>
<dbReference type="SUPFAM" id="SSF47571">
    <property type="entry name" value="Cloroperoxidase"/>
    <property type="match status" value="1"/>
</dbReference>
<keyword evidence="4" id="KW-0479">Metal-binding</keyword>
<evidence type="ECO:0000256" key="4">
    <source>
        <dbReference type="ARBA" id="ARBA00022723"/>
    </source>
</evidence>
<dbReference type="PANTHER" id="PTHR33577:SF9">
    <property type="entry name" value="PEROXIDASE STCC"/>
    <property type="match status" value="1"/>
</dbReference>
<dbReference type="EMBL" id="MCGO01000024">
    <property type="protein sequence ID" value="ORY43638.1"/>
    <property type="molecule type" value="Genomic_DNA"/>
</dbReference>
<dbReference type="GO" id="GO:0004601">
    <property type="term" value="F:peroxidase activity"/>
    <property type="evidence" value="ECO:0007669"/>
    <property type="project" value="UniProtKB-KW"/>
</dbReference>
<keyword evidence="2 10" id="KW-0575">Peroxidase</keyword>
<dbReference type="InterPro" id="IPR000028">
    <property type="entry name" value="Chloroperoxidase"/>
</dbReference>
<evidence type="ECO:0000256" key="6">
    <source>
        <dbReference type="ARBA" id="ARBA00023004"/>
    </source>
</evidence>
<feature type="domain" description="Heme haloperoxidase family profile" evidence="9">
    <location>
        <begin position="11"/>
        <end position="196"/>
    </location>
</feature>
<feature type="region of interest" description="Disordered" evidence="8">
    <location>
        <begin position="1"/>
        <end position="26"/>
    </location>
</feature>
<evidence type="ECO:0000256" key="8">
    <source>
        <dbReference type="SAM" id="MobiDB-lite"/>
    </source>
</evidence>
<comment type="similarity">
    <text evidence="7">Belongs to the chloroperoxidase family.</text>
</comment>
<keyword evidence="11" id="KW-1185">Reference proteome</keyword>
<dbReference type="STRING" id="329046.A0A1Y2C9C8"/>
<gene>
    <name evidence="10" type="ORF">BCR33DRAFT_785480</name>
</gene>
<dbReference type="OrthoDB" id="407298at2759"/>
<dbReference type="InterPro" id="IPR036851">
    <property type="entry name" value="Chloroperoxidase-like_sf"/>
</dbReference>
<keyword evidence="5" id="KW-0560">Oxidoreductase</keyword>
<evidence type="ECO:0000256" key="1">
    <source>
        <dbReference type="ARBA" id="ARBA00001970"/>
    </source>
</evidence>
<evidence type="ECO:0000256" key="5">
    <source>
        <dbReference type="ARBA" id="ARBA00023002"/>
    </source>
</evidence>
<accession>A0A1Y2C9C8</accession>
<dbReference type="PANTHER" id="PTHR33577">
    <property type="entry name" value="STERIGMATOCYSTIN BIOSYNTHESIS PEROXIDASE STCC-RELATED"/>
    <property type="match status" value="1"/>
</dbReference>
<comment type="cofactor">
    <cofactor evidence="1">
        <name>heme b</name>
        <dbReference type="ChEBI" id="CHEBI:60344"/>
    </cofactor>
</comment>
<organism evidence="10 11">
    <name type="scientific">Rhizoclosmatium globosum</name>
    <dbReference type="NCBI Taxonomy" id="329046"/>
    <lineage>
        <taxon>Eukaryota</taxon>
        <taxon>Fungi</taxon>
        <taxon>Fungi incertae sedis</taxon>
        <taxon>Chytridiomycota</taxon>
        <taxon>Chytridiomycota incertae sedis</taxon>
        <taxon>Chytridiomycetes</taxon>
        <taxon>Chytridiales</taxon>
        <taxon>Chytriomycetaceae</taxon>
        <taxon>Rhizoclosmatium</taxon>
    </lineage>
</organism>
<dbReference type="AlphaFoldDB" id="A0A1Y2C9C8"/>
<evidence type="ECO:0000256" key="7">
    <source>
        <dbReference type="ARBA" id="ARBA00025795"/>
    </source>
</evidence>
<reference evidence="10 11" key="1">
    <citation type="submission" date="2016-07" db="EMBL/GenBank/DDBJ databases">
        <title>Pervasive Adenine N6-methylation of Active Genes in Fungi.</title>
        <authorList>
            <consortium name="DOE Joint Genome Institute"/>
            <person name="Mondo S.J."/>
            <person name="Dannebaum R.O."/>
            <person name="Kuo R.C."/>
            <person name="Labutti K."/>
            <person name="Haridas S."/>
            <person name="Kuo A."/>
            <person name="Salamov A."/>
            <person name="Ahrendt S.R."/>
            <person name="Lipzen A."/>
            <person name="Sullivan W."/>
            <person name="Andreopoulos W.B."/>
            <person name="Clum A."/>
            <person name="Lindquist E."/>
            <person name="Daum C."/>
            <person name="Ramamoorthy G.K."/>
            <person name="Gryganskyi A."/>
            <person name="Culley D."/>
            <person name="Magnuson J.K."/>
            <person name="James T.Y."/>
            <person name="O'Malley M.A."/>
            <person name="Stajich J.E."/>
            <person name="Spatafora J.W."/>
            <person name="Visel A."/>
            <person name="Grigoriev I.V."/>
        </authorList>
    </citation>
    <scope>NUCLEOTIDE SEQUENCE [LARGE SCALE GENOMIC DNA]</scope>
    <source>
        <strain evidence="10 11">JEL800</strain>
    </source>
</reference>
<name>A0A1Y2C9C8_9FUNG</name>
<dbReference type="Gene3D" id="1.10.489.10">
    <property type="entry name" value="Chloroperoxidase-like"/>
    <property type="match status" value="1"/>
</dbReference>
<evidence type="ECO:0000259" key="9">
    <source>
        <dbReference type="PROSITE" id="PS51405"/>
    </source>
</evidence>
<evidence type="ECO:0000256" key="3">
    <source>
        <dbReference type="ARBA" id="ARBA00022617"/>
    </source>
</evidence>
<proteinExistence type="inferred from homology"/>
<evidence type="ECO:0000313" key="10">
    <source>
        <dbReference type="EMBL" id="ORY43638.1"/>
    </source>
</evidence>
<dbReference type="Proteomes" id="UP000193642">
    <property type="component" value="Unassembled WGS sequence"/>
</dbReference>
<keyword evidence="3" id="KW-0349">Heme</keyword>
<protein>
    <submittedName>
        <fullName evidence="10">Cloroperoxidase</fullName>
    </submittedName>
</protein>
<dbReference type="Pfam" id="PF01328">
    <property type="entry name" value="Peroxidase_2"/>
    <property type="match status" value="1"/>
</dbReference>